<evidence type="ECO:0000259" key="7">
    <source>
        <dbReference type="PROSITE" id="PS50089"/>
    </source>
</evidence>
<evidence type="ECO:0008006" key="10">
    <source>
        <dbReference type="Google" id="ProtNLM"/>
    </source>
</evidence>
<dbReference type="InterPro" id="IPR011011">
    <property type="entry name" value="Znf_FYVE_PHD"/>
</dbReference>
<proteinExistence type="predicted"/>
<keyword evidence="2 4" id="KW-0863">Zinc-finger</keyword>
<dbReference type="EnsemblProtists" id="EOD14310">
    <property type="protein sequence ID" value="EOD14310"/>
    <property type="gene ID" value="EMIHUDRAFT_211694"/>
</dbReference>
<dbReference type="InterPro" id="IPR001841">
    <property type="entry name" value="Znf_RING"/>
</dbReference>
<evidence type="ECO:0000256" key="3">
    <source>
        <dbReference type="ARBA" id="ARBA00022833"/>
    </source>
</evidence>
<keyword evidence="9" id="KW-1185">Reference proteome</keyword>
<dbReference type="HOGENOM" id="CLU_1380378_0_0_1"/>
<dbReference type="PROSITE" id="PS50089">
    <property type="entry name" value="ZF_RING_2"/>
    <property type="match status" value="1"/>
</dbReference>
<evidence type="ECO:0000256" key="5">
    <source>
        <dbReference type="SAM" id="MobiDB-lite"/>
    </source>
</evidence>
<dbReference type="Pfam" id="PF00628">
    <property type="entry name" value="PHD"/>
    <property type="match status" value="1"/>
</dbReference>
<dbReference type="AlphaFoldDB" id="A0A0D3ISS5"/>
<accession>A0A0D3ISS5</accession>
<dbReference type="Proteomes" id="UP000013827">
    <property type="component" value="Unassembled WGS sequence"/>
</dbReference>
<evidence type="ECO:0000256" key="2">
    <source>
        <dbReference type="ARBA" id="ARBA00022771"/>
    </source>
</evidence>
<feature type="domain" description="PHD-type" evidence="6">
    <location>
        <begin position="26"/>
        <end position="79"/>
    </location>
</feature>
<dbReference type="GO" id="GO:0008270">
    <property type="term" value="F:zinc ion binding"/>
    <property type="evidence" value="ECO:0007669"/>
    <property type="project" value="UniProtKB-KW"/>
</dbReference>
<keyword evidence="1" id="KW-0479">Metal-binding</keyword>
<dbReference type="GeneID" id="17260507"/>
<dbReference type="CDD" id="cd15489">
    <property type="entry name" value="PHD_SF"/>
    <property type="match status" value="1"/>
</dbReference>
<dbReference type="InterPro" id="IPR019787">
    <property type="entry name" value="Znf_PHD-finger"/>
</dbReference>
<keyword evidence="3" id="KW-0862">Zinc</keyword>
<dbReference type="InterPro" id="IPR013083">
    <property type="entry name" value="Znf_RING/FYVE/PHD"/>
</dbReference>
<reference evidence="8" key="2">
    <citation type="submission" date="2024-10" db="UniProtKB">
        <authorList>
            <consortium name="EnsemblProtists"/>
        </authorList>
    </citation>
    <scope>IDENTIFICATION</scope>
</reference>
<evidence type="ECO:0000313" key="9">
    <source>
        <dbReference type="Proteomes" id="UP000013827"/>
    </source>
</evidence>
<evidence type="ECO:0000256" key="1">
    <source>
        <dbReference type="ARBA" id="ARBA00022723"/>
    </source>
</evidence>
<feature type="compositionally biased region" description="Basic and acidic residues" evidence="5">
    <location>
        <begin position="102"/>
        <end position="114"/>
    </location>
</feature>
<dbReference type="Gene3D" id="3.30.40.10">
    <property type="entry name" value="Zinc/RING finger domain, C3HC4 (zinc finger)"/>
    <property type="match status" value="1"/>
</dbReference>
<name>A0A0D3ISS5_EMIH1</name>
<sequence>MVSGPAGSPRGWVPARFAWAPPPAAEDICDVCGGASAPGDALLGCIDACGRLFHFGCLDNPPKRRPRSGALLCPECRAAAPARALKEALKDSPAQKRARKAAPKEARPLSEHETLAPPLSEYERERQRNIESNQQKLAELGLEPAVPTNQRALGSSEHLWTDAYTAAPPPSSIMRVCIYPVRVYVTVISCRACREYVSV</sequence>
<dbReference type="SMART" id="SM00249">
    <property type="entry name" value="PHD"/>
    <property type="match status" value="1"/>
</dbReference>
<feature type="domain" description="RING-type" evidence="7">
    <location>
        <begin position="29"/>
        <end position="77"/>
    </location>
</feature>
<evidence type="ECO:0000313" key="8">
    <source>
        <dbReference type="EnsemblProtists" id="EOD14310"/>
    </source>
</evidence>
<dbReference type="KEGG" id="ehx:EMIHUDRAFT_211694"/>
<dbReference type="PROSITE" id="PS01359">
    <property type="entry name" value="ZF_PHD_1"/>
    <property type="match status" value="1"/>
</dbReference>
<dbReference type="PaxDb" id="2903-EOD14310"/>
<reference evidence="9" key="1">
    <citation type="journal article" date="2013" name="Nature">
        <title>Pan genome of the phytoplankton Emiliania underpins its global distribution.</title>
        <authorList>
            <person name="Read B.A."/>
            <person name="Kegel J."/>
            <person name="Klute M.J."/>
            <person name="Kuo A."/>
            <person name="Lefebvre S.C."/>
            <person name="Maumus F."/>
            <person name="Mayer C."/>
            <person name="Miller J."/>
            <person name="Monier A."/>
            <person name="Salamov A."/>
            <person name="Young J."/>
            <person name="Aguilar M."/>
            <person name="Claverie J.M."/>
            <person name="Frickenhaus S."/>
            <person name="Gonzalez K."/>
            <person name="Herman E.K."/>
            <person name="Lin Y.C."/>
            <person name="Napier J."/>
            <person name="Ogata H."/>
            <person name="Sarno A.F."/>
            <person name="Shmutz J."/>
            <person name="Schroeder D."/>
            <person name="de Vargas C."/>
            <person name="Verret F."/>
            <person name="von Dassow P."/>
            <person name="Valentin K."/>
            <person name="Van de Peer Y."/>
            <person name="Wheeler G."/>
            <person name="Dacks J.B."/>
            <person name="Delwiche C.F."/>
            <person name="Dyhrman S.T."/>
            <person name="Glockner G."/>
            <person name="John U."/>
            <person name="Richards T."/>
            <person name="Worden A.Z."/>
            <person name="Zhang X."/>
            <person name="Grigoriev I.V."/>
            <person name="Allen A.E."/>
            <person name="Bidle K."/>
            <person name="Borodovsky M."/>
            <person name="Bowler C."/>
            <person name="Brownlee C."/>
            <person name="Cock J.M."/>
            <person name="Elias M."/>
            <person name="Gladyshev V.N."/>
            <person name="Groth M."/>
            <person name="Guda C."/>
            <person name="Hadaegh A."/>
            <person name="Iglesias-Rodriguez M.D."/>
            <person name="Jenkins J."/>
            <person name="Jones B.M."/>
            <person name="Lawson T."/>
            <person name="Leese F."/>
            <person name="Lindquist E."/>
            <person name="Lobanov A."/>
            <person name="Lomsadze A."/>
            <person name="Malik S.B."/>
            <person name="Marsh M.E."/>
            <person name="Mackinder L."/>
            <person name="Mock T."/>
            <person name="Mueller-Roeber B."/>
            <person name="Pagarete A."/>
            <person name="Parker M."/>
            <person name="Probert I."/>
            <person name="Quesneville H."/>
            <person name="Raines C."/>
            <person name="Rensing S.A."/>
            <person name="Riano-Pachon D.M."/>
            <person name="Richier S."/>
            <person name="Rokitta S."/>
            <person name="Shiraiwa Y."/>
            <person name="Soanes D.M."/>
            <person name="van der Giezen M."/>
            <person name="Wahlund T.M."/>
            <person name="Williams B."/>
            <person name="Wilson W."/>
            <person name="Wolfe G."/>
            <person name="Wurch L.L."/>
        </authorList>
    </citation>
    <scope>NUCLEOTIDE SEQUENCE</scope>
</reference>
<protein>
    <recommendedName>
        <fullName evidence="10">PHD-type domain-containing protein</fullName>
    </recommendedName>
</protein>
<dbReference type="PROSITE" id="PS50016">
    <property type="entry name" value="ZF_PHD_2"/>
    <property type="match status" value="1"/>
</dbReference>
<evidence type="ECO:0000259" key="6">
    <source>
        <dbReference type="PROSITE" id="PS50016"/>
    </source>
</evidence>
<dbReference type="RefSeq" id="XP_005766739.1">
    <property type="nucleotide sequence ID" value="XM_005766682.1"/>
</dbReference>
<dbReference type="SUPFAM" id="SSF57903">
    <property type="entry name" value="FYVE/PHD zinc finger"/>
    <property type="match status" value="1"/>
</dbReference>
<dbReference type="InterPro" id="IPR001965">
    <property type="entry name" value="Znf_PHD"/>
</dbReference>
<dbReference type="InterPro" id="IPR019786">
    <property type="entry name" value="Zinc_finger_PHD-type_CS"/>
</dbReference>
<organism evidence="8 9">
    <name type="scientific">Emiliania huxleyi (strain CCMP1516)</name>
    <dbReference type="NCBI Taxonomy" id="280463"/>
    <lineage>
        <taxon>Eukaryota</taxon>
        <taxon>Haptista</taxon>
        <taxon>Haptophyta</taxon>
        <taxon>Prymnesiophyceae</taxon>
        <taxon>Isochrysidales</taxon>
        <taxon>Noelaerhabdaceae</taxon>
        <taxon>Emiliania</taxon>
    </lineage>
</organism>
<evidence type="ECO:0000256" key="4">
    <source>
        <dbReference type="PROSITE-ProRule" id="PRU00175"/>
    </source>
</evidence>
<feature type="region of interest" description="Disordered" evidence="5">
    <location>
        <begin position="87"/>
        <end position="116"/>
    </location>
</feature>